<dbReference type="EMBL" id="JBHMEC010000006">
    <property type="protein sequence ID" value="MFB9148795.1"/>
    <property type="molecule type" value="Genomic_DNA"/>
</dbReference>
<evidence type="ECO:0000313" key="2">
    <source>
        <dbReference type="Proteomes" id="UP001589670"/>
    </source>
</evidence>
<gene>
    <name evidence="1" type="ORF">ACFFU4_03405</name>
</gene>
<keyword evidence="2" id="KW-1185">Reference proteome</keyword>
<protein>
    <submittedName>
        <fullName evidence="1">Uncharacterized protein</fullName>
    </submittedName>
</protein>
<proteinExistence type="predicted"/>
<sequence>MSALRDEIRAILREEMAAFRSEAGAAPPSRVAEQVRITSSTELTHFAQDILRRASEPGFAERVARGELVFELSRPPAGPPTQPVVGAIVTGPGSKVPERLDKALITERDINALDGSARSLRIAPTSRLTPLARDEARRRGIRIERDKA</sequence>
<name>A0ABV5HWJ1_9RHOB</name>
<organism evidence="1 2">
    <name type="scientific">Roseovarius ramblicola</name>
    <dbReference type="NCBI Taxonomy" id="2022336"/>
    <lineage>
        <taxon>Bacteria</taxon>
        <taxon>Pseudomonadati</taxon>
        <taxon>Pseudomonadota</taxon>
        <taxon>Alphaproteobacteria</taxon>
        <taxon>Rhodobacterales</taxon>
        <taxon>Roseobacteraceae</taxon>
        <taxon>Roseovarius</taxon>
    </lineage>
</organism>
<evidence type="ECO:0000313" key="1">
    <source>
        <dbReference type="EMBL" id="MFB9148795.1"/>
    </source>
</evidence>
<accession>A0ABV5HWJ1</accession>
<comment type="caution">
    <text evidence="1">The sequence shown here is derived from an EMBL/GenBank/DDBJ whole genome shotgun (WGS) entry which is preliminary data.</text>
</comment>
<reference evidence="1 2" key="1">
    <citation type="submission" date="2024-09" db="EMBL/GenBank/DDBJ databases">
        <authorList>
            <person name="Sun Q."/>
            <person name="Mori K."/>
        </authorList>
    </citation>
    <scope>NUCLEOTIDE SEQUENCE [LARGE SCALE GENOMIC DNA]</scope>
    <source>
        <strain evidence="1 2">CECT 9424</strain>
    </source>
</reference>
<dbReference type="Proteomes" id="UP001589670">
    <property type="component" value="Unassembled WGS sequence"/>
</dbReference>
<dbReference type="RefSeq" id="WP_377067063.1">
    <property type="nucleotide sequence ID" value="NZ_JBHMEC010000006.1"/>
</dbReference>